<protein>
    <submittedName>
        <fullName evidence="2">Uncharacterized protein</fullName>
    </submittedName>
</protein>
<evidence type="ECO:0000313" key="2">
    <source>
        <dbReference type="EMBL" id="CAD9549205.1"/>
    </source>
</evidence>
<organism evidence="2">
    <name type="scientific">Haptolina brevifila</name>
    <dbReference type="NCBI Taxonomy" id="156173"/>
    <lineage>
        <taxon>Eukaryota</taxon>
        <taxon>Haptista</taxon>
        <taxon>Haptophyta</taxon>
        <taxon>Prymnesiophyceae</taxon>
        <taxon>Prymnesiales</taxon>
        <taxon>Prymnesiaceae</taxon>
        <taxon>Haptolina</taxon>
    </lineage>
</organism>
<dbReference type="EMBL" id="HBGU01081907">
    <property type="protein sequence ID" value="CAD9549205.1"/>
    <property type="molecule type" value="Transcribed_RNA"/>
</dbReference>
<accession>A0A7S2JKM5</accession>
<dbReference type="AlphaFoldDB" id="A0A7S2JKM5"/>
<evidence type="ECO:0000256" key="1">
    <source>
        <dbReference type="SAM" id="MobiDB-lite"/>
    </source>
</evidence>
<proteinExistence type="predicted"/>
<gene>
    <name evidence="2" type="ORF">CBRE1094_LOCUS44725</name>
</gene>
<feature type="region of interest" description="Disordered" evidence="1">
    <location>
        <begin position="1"/>
        <end position="78"/>
    </location>
</feature>
<reference evidence="2" key="1">
    <citation type="submission" date="2021-01" db="EMBL/GenBank/DDBJ databases">
        <authorList>
            <person name="Corre E."/>
            <person name="Pelletier E."/>
            <person name="Niang G."/>
            <person name="Scheremetjew M."/>
            <person name="Finn R."/>
            <person name="Kale V."/>
            <person name="Holt S."/>
            <person name="Cochrane G."/>
            <person name="Meng A."/>
            <person name="Brown T."/>
            <person name="Cohen L."/>
        </authorList>
    </citation>
    <scope>NUCLEOTIDE SEQUENCE</scope>
    <source>
        <strain evidence="2">UTEX LB 985</strain>
    </source>
</reference>
<sequence>MQQASTGQSACAAGPPAPLGSSTALAGATVAPTASPHQPLAAPVAVASHPAPPAAGNSGVPQPRGRPPHGTNKMPKRWNAQAGVWEEQGGGGPHPHMLPASMTAAAASQLVPPAGVVEANPEVEMGEGQLEIDVEAEEVGGELYIEPVD</sequence>
<feature type="compositionally biased region" description="Low complexity" evidence="1">
    <location>
        <begin position="39"/>
        <end position="49"/>
    </location>
</feature>
<name>A0A7S2JKM5_9EUKA</name>